<evidence type="ECO:0000313" key="2">
    <source>
        <dbReference type="EMBL" id="CAJ0938654.1"/>
    </source>
</evidence>
<name>A0ABN9LCH3_9NEOB</name>
<organism evidence="2 3">
    <name type="scientific">Ranitomeya imitator</name>
    <name type="common">mimic poison frog</name>
    <dbReference type="NCBI Taxonomy" id="111125"/>
    <lineage>
        <taxon>Eukaryota</taxon>
        <taxon>Metazoa</taxon>
        <taxon>Chordata</taxon>
        <taxon>Craniata</taxon>
        <taxon>Vertebrata</taxon>
        <taxon>Euteleostomi</taxon>
        <taxon>Amphibia</taxon>
        <taxon>Batrachia</taxon>
        <taxon>Anura</taxon>
        <taxon>Neobatrachia</taxon>
        <taxon>Hyloidea</taxon>
        <taxon>Dendrobatidae</taxon>
        <taxon>Dendrobatinae</taxon>
        <taxon>Ranitomeya</taxon>
    </lineage>
</organism>
<evidence type="ECO:0000313" key="3">
    <source>
        <dbReference type="Proteomes" id="UP001176940"/>
    </source>
</evidence>
<reference evidence="2" key="1">
    <citation type="submission" date="2023-07" db="EMBL/GenBank/DDBJ databases">
        <authorList>
            <person name="Stuckert A."/>
        </authorList>
    </citation>
    <scope>NUCLEOTIDE SEQUENCE</scope>
</reference>
<protein>
    <submittedName>
        <fullName evidence="2">Uncharacterized protein</fullName>
    </submittedName>
</protein>
<comment type="caution">
    <text evidence="2">The sequence shown here is derived from an EMBL/GenBank/DDBJ whole genome shotgun (WGS) entry which is preliminary data.</text>
</comment>
<gene>
    <name evidence="2" type="ORF">RIMI_LOCUS7692787</name>
</gene>
<keyword evidence="3" id="KW-1185">Reference proteome</keyword>
<feature type="non-terminal residue" evidence="2">
    <location>
        <position position="331"/>
    </location>
</feature>
<dbReference type="Gene3D" id="1.10.1170.10">
    <property type="entry name" value="Inhibitor Of Apoptosis Protein (2mihbC-IAP-1), Chain A"/>
    <property type="match status" value="1"/>
</dbReference>
<dbReference type="SUPFAM" id="SSF57924">
    <property type="entry name" value="Inhibitor of apoptosis (IAP) repeat"/>
    <property type="match status" value="1"/>
</dbReference>
<sequence>MYTEERDQASSALMFRQRARTNYVIAPSDLSVPAEDAEDGTAPERGAEQAFPAPRDAPVTAPYTAISRDDDVAVSRDRYIIIIIISRDRNALLRPEHARSIGKRLGWIRGPTEAKPGGRVKCQYFLTVDKVIFVDDYAVGCRKDLNGILLLDTALQTPVSKSEDVVQLELPVTEVQQLLSACLEKIDVSSAEGYDLFIMQLKDGFKNTSHETAANHKVAKWATVTFHLPHHVLKSVTGAIVNELKKINQNIAALPVASSIMDRLSYLLPSARPELGVGPGRSVDRSLMYSEANRRETFTSWPHVGYRWAQPDPMAQAGFYHQPASSGDDRA</sequence>
<dbReference type="EMBL" id="CAUEEQ010014747">
    <property type="protein sequence ID" value="CAJ0938654.1"/>
    <property type="molecule type" value="Genomic_DNA"/>
</dbReference>
<accession>A0ABN9LCH3</accession>
<feature type="region of interest" description="Disordered" evidence="1">
    <location>
        <begin position="30"/>
        <end position="54"/>
    </location>
</feature>
<evidence type="ECO:0000256" key="1">
    <source>
        <dbReference type="SAM" id="MobiDB-lite"/>
    </source>
</evidence>
<dbReference type="Proteomes" id="UP001176940">
    <property type="component" value="Unassembled WGS sequence"/>
</dbReference>
<proteinExistence type="predicted"/>